<keyword evidence="5 7" id="KW-1133">Transmembrane helix</keyword>
<evidence type="ECO:0000256" key="7">
    <source>
        <dbReference type="SAM" id="Phobius"/>
    </source>
</evidence>
<evidence type="ECO:0000256" key="4">
    <source>
        <dbReference type="ARBA" id="ARBA00022692"/>
    </source>
</evidence>
<comment type="similarity">
    <text evidence="2">Belongs to the NrfD family.</text>
</comment>
<feature type="transmembrane region" description="Helical" evidence="7">
    <location>
        <begin position="114"/>
        <end position="136"/>
    </location>
</feature>
<organism evidence="8 9">
    <name type="scientific">Campylobacter majalis</name>
    <dbReference type="NCBI Taxonomy" id="2790656"/>
    <lineage>
        <taxon>Bacteria</taxon>
        <taxon>Pseudomonadati</taxon>
        <taxon>Campylobacterota</taxon>
        <taxon>Epsilonproteobacteria</taxon>
        <taxon>Campylobacterales</taxon>
        <taxon>Campylobacteraceae</taxon>
        <taxon>Campylobacter</taxon>
    </lineage>
</organism>
<keyword evidence="3" id="KW-1003">Cell membrane</keyword>
<dbReference type="Proteomes" id="UP000789803">
    <property type="component" value="Unassembled WGS sequence"/>
</dbReference>
<keyword evidence="4 7" id="KW-0812">Transmembrane</keyword>
<evidence type="ECO:0000256" key="2">
    <source>
        <dbReference type="ARBA" id="ARBA00008929"/>
    </source>
</evidence>
<evidence type="ECO:0000313" key="9">
    <source>
        <dbReference type="Proteomes" id="UP000789803"/>
    </source>
</evidence>
<protein>
    <recommendedName>
        <fullName evidence="10">tRNA uridine 5-carboxymethylaminomethyl modification protein</fullName>
    </recommendedName>
</protein>
<comment type="subcellular location">
    <subcellularLocation>
        <location evidence="1">Cell membrane</location>
        <topology evidence="1">Multi-pass membrane protein</topology>
    </subcellularLocation>
</comment>
<accession>A0ABN7K344</accession>
<comment type="caution">
    <text evidence="8">The sequence shown here is derived from an EMBL/GenBank/DDBJ whole genome shotgun (WGS) entry which is preliminary data.</text>
</comment>
<evidence type="ECO:0000256" key="3">
    <source>
        <dbReference type="ARBA" id="ARBA00022475"/>
    </source>
</evidence>
<feature type="transmembrane region" description="Helical" evidence="7">
    <location>
        <begin position="142"/>
        <end position="163"/>
    </location>
</feature>
<feature type="transmembrane region" description="Helical" evidence="7">
    <location>
        <begin position="265"/>
        <end position="285"/>
    </location>
</feature>
<dbReference type="RefSeq" id="WP_229931964.1">
    <property type="nucleotide sequence ID" value="NZ_CAJHOF010000001.1"/>
</dbReference>
<evidence type="ECO:0008006" key="10">
    <source>
        <dbReference type="Google" id="ProtNLM"/>
    </source>
</evidence>
<dbReference type="Pfam" id="PF03916">
    <property type="entry name" value="NrfD"/>
    <property type="match status" value="1"/>
</dbReference>
<evidence type="ECO:0000256" key="1">
    <source>
        <dbReference type="ARBA" id="ARBA00004651"/>
    </source>
</evidence>
<evidence type="ECO:0000256" key="6">
    <source>
        <dbReference type="ARBA" id="ARBA00023136"/>
    </source>
</evidence>
<dbReference type="InterPro" id="IPR005614">
    <property type="entry name" value="NrfD-like"/>
</dbReference>
<keyword evidence="9" id="KW-1185">Reference proteome</keyword>
<evidence type="ECO:0000313" key="8">
    <source>
        <dbReference type="EMBL" id="CAD7286895.1"/>
    </source>
</evidence>
<feature type="transmembrane region" description="Helical" evidence="7">
    <location>
        <begin position="184"/>
        <end position="202"/>
    </location>
</feature>
<gene>
    <name evidence="8" type="ORF">LMG7974_00138</name>
</gene>
<proteinExistence type="inferred from homology"/>
<sequence>MQQEIWGWLIVIYLFLGGLGAGAFIAATLAYKGYLGNLNEVFYKYGFVTAPVTVIVGTVLLVLDLATLNPFKILNLFTNPLSMMSLGTYLLTFFIIVSFLVYKSVKEGKKICDHMLILGTILAIGVMGYTGLLLYAVKAIPLWASLWLPILFSISALSTGLSLNSLAVINTGQMLTHKIHKLHTILLGCEIVAVIALFAMVFGQDAAMMSLEKILAGSLAFIFWFGFVILGIMLPFVGGVKHMLSTCDGINVCNENVSGSKLHEIGVLIGGFCLRVFIIFGAFYIF</sequence>
<dbReference type="PANTHER" id="PTHR34856:SF2">
    <property type="entry name" value="PROTEIN NRFD"/>
    <property type="match status" value="1"/>
</dbReference>
<dbReference type="EMBL" id="CAJHOF010000001">
    <property type="protein sequence ID" value="CAD7286895.1"/>
    <property type="molecule type" value="Genomic_DNA"/>
</dbReference>
<dbReference type="InterPro" id="IPR052049">
    <property type="entry name" value="Electron_transfer_protein"/>
</dbReference>
<feature type="transmembrane region" description="Helical" evidence="7">
    <location>
        <begin position="42"/>
        <end position="63"/>
    </location>
</feature>
<reference evidence="8 9" key="1">
    <citation type="submission" date="2020-11" db="EMBL/GenBank/DDBJ databases">
        <authorList>
            <person name="Peeters C."/>
        </authorList>
    </citation>
    <scope>NUCLEOTIDE SEQUENCE [LARGE SCALE GENOMIC DNA]</scope>
    <source>
        <strain evidence="8 9">LMG 7974</strain>
    </source>
</reference>
<dbReference type="Gene3D" id="1.20.1630.10">
    <property type="entry name" value="Formate dehydrogenase/DMSO reductase domain"/>
    <property type="match status" value="1"/>
</dbReference>
<keyword evidence="6 7" id="KW-0472">Membrane</keyword>
<feature type="transmembrane region" description="Helical" evidence="7">
    <location>
        <begin position="83"/>
        <end position="102"/>
    </location>
</feature>
<feature type="transmembrane region" description="Helical" evidence="7">
    <location>
        <begin position="214"/>
        <end position="237"/>
    </location>
</feature>
<evidence type="ECO:0000256" key="5">
    <source>
        <dbReference type="ARBA" id="ARBA00022989"/>
    </source>
</evidence>
<feature type="transmembrane region" description="Helical" evidence="7">
    <location>
        <begin position="6"/>
        <end position="30"/>
    </location>
</feature>
<name>A0ABN7K344_9BACT</name>
<dbReference type="PANTHER" id="PTHR34856">
    <property type="entry name" value="PROTEIN NRFD"/>
    <property type="match status" value="1"/>
</dbReference>